<reference evidence="2 3" key="1">
    <citation type="submission" date="2018-05" db="EMBL/GenBank/DDBJ databases">
        <title>Genome sequencing and assembly of the regulated plant pathogen Lachnellula willkommii and related sister species for the development of diagnostic species identification markers.</title>
        <authorList>
            <person name="Giroux E."/>
            <person name="Bilodeau G."/>
        </authorList>
    </citation>
    <scope>NUCLEOTIDE SEQUENCE [LARGE SCALE GENOMIC DNA]</scope>
    <source>
        <strain evidence="2 3">CBS 160.35</strain>
    </source>
</reference>
<accession>A0A8H8UEP2</accession>
<dbReference type="PROSITE" id="PS50097">
    <property type="entry name" value="BTB"/>
    <property type="match status" value="1"/>
</dbReference>
<organism evidence="2 3">
    <name type="scientific">Lachnellula occidentalis</name>
    <dbReference type="NCBI Taxonomy" id="215460"/>
    <lineage>
        <taxon>Eukaryota</taxon>
        <taxon>Fungi</taxon>
        <taxon>Dikarya</taxon>
        <taxon>Ascomycota</taxon>
        <taxon>Pezizomycotina</taxon>
        <taxon>Leotiomycetes</taxon>
        <taxon>Helotiales</taxon>
        <taxon>Lachnaceae</taxon>
        <taxon>Lachnellula</taxon>
    </lineage>
</organism>
<evidence type="ECO:0000259" key="1">
    <source>
        <dbReference type="PROSITE" id="PS50097"/>
    </source>
</evidence>
<dbReference type="CDD" id="cd18186">
    <property type="entry name" value="BTB_POZ_ZBTB_KLHL-like"/>
    <property type="match status" value="1"/>
</dbReference>
<evidence type="ECO:0000313" key="2">
    <source>
        <dbReference type="EMBL" id="TVY41344.1"/>
    </source>
</evidence>
<evidence type="ECO:0000313" key="3">
    <source>
        <dbReference type="Proteomes" id="UP000443090"/>
    </source>
</evidence>
<sequence>MAPPRNKKQKTAAVAASPPTPIVFQSPGLQPDVRLMVFDQEFHVHSVILKLYSAFFRKFLDSPDKVAAVEAASTGTLRPAQWSAPTKFKYEWFTQLDQDAESAEGGNWHLVAASSTSNEPTRPIDLSQFKGNKSYQSRVFEKLLCAMYLKPYIIEGYVELATMTDLADYYCALPILSRTLDSAFFKVLRLESLVWVLGPWGNEQWKNLQDPKLKKIAKIARYGLSHKISKAQEALTKEIALSGDEGLQSLMDTMQELALGAWEDGAALSMPRYFQQLQKYKEDGNVVIGNDDAYYLDLLLKSELVLEQQYQAGTELAFDHFLCVSIDDEDLPWDITEMDW</sequence>
<dbReference type="InterPro" id="IPR000210">
    <property type="entry name" value="BTB/POZ_dom"/>
</dbReference>
<comment type="caution">
    <text evidence="2">The sequence shown here is derived from an EMBL/GenBank/DDBJ whole genome shotgun (WGS) entry which is preliminary data.</text>
</comment>
<feature type="domain" description="BTB" evidence="1">
    <location>
        <begin position="31"/>
        <end position="62"/>
    </location>
</feature>
<dbReference type="AlphaFoldDB" id="A0A8H8UEP2"/>
<protein>
    <recommendedName>
        <fullName evidence="1">BTB domain-containing protein</fullName>
    </recommendedName>
</protein>
<name>A0A8H8UEP2_9HELO</name>
<gene>
    <name evidence="2" type="ORF">LOCC1_G005649</name>
</gene>
<proteinExistence type="predicted"/>
<dbReference type="EMBL" id="QGMI01000397">
    <property type="protein sequence ID" value="TVY41344.1"/>
    <property type="molecule type" value="Genomic_DNA"/>
</dbReference>
<dbReference type="Gene3D" id="3.30.710.10">
    <property type="entry name" value="Potassium Channel Kv1.1, Chain A"/>
    <property type="match status" value="1"/>
</dbReference>
<keyword evidence="3" id="KW-1185">Reference proteome</keyword>
<dbReference type="InterPro" id="IPR011333">
    <property type="entry name" value="SKP1/BTB/POZ_sf"/>
</dbReference>
<dbReference type="SUPFAM" id="SSF54695">
    <property type="entry name" value="POZ domain"/>
    <property type="match status" value="1"/>
</dbReference>
<dbReference type="OrthoDB" id="2129688at2759"/>
<dbReference type="Pfam" id="PF00651">
    <property type="entry name" value="BTB"/>
    <property type="match status" value="1"/>
</dbReference>
<dbReference type="Proteomes" id="UP000443090">
    <property type="component" value="Unassembled WGS sequence"/>
</dbReference>